<dbReference type="STRING" id="108015.GA0061099_1004277"/>
<dbReference type="Proteomes" id="UP001565474">
    <property type="component" value="Unassembled WGS sequence"/>
</dbReference>
<dbReference type="RefSeq" id="WP_007592399.1">
    <property type="nucleotide sequence ID" value="NZ_CP028463.1"/>
</dbReference>
<dbReference type="EMBL" id="JBGBZN010000002">
    <property type="protein sequence ID" value="MEY9475687.1"/>
    <property type="molecule type" value="Genomic_DNA"/>
</dbReference>
<accession>A0A0R3C7N7</accession>
<dbReference type="GeneID" id="66482088"/>
<dbReference type="AlphaFoldDB" id="A0A0R3C7N7"/>
<reference evidence="2 5" key="1">
    <citation type="submission" date="2015-09" db="EMBL/GenBank/DDBJ databases">
        <title>Draft Genome Sequence of the Strain BR 3267 (Bradyrhizobium yuanmingense) recommended as inoculant for cowpea in Brazil.</title>
        <authorList>
            <person name="Simoes-Araujo J.L."/>
            <person name="Zilli J.E."/>
        </authorList>
    </citation>
    <scope>NUCLEOTIDE SEQUENCE [LARGE SCALE GENOMIC DNA]</scope>
    <source>
        <strain evidence="2 5">BR3267</strain>
    </source>
</reference>
<dbReference type="Proteomes" id="UP000183174">
    <property type="component" value="Unassembled WGS sequence"/>
</dbReference>
<evidence type="ECO:0000313" key="6">
    <source>
        <dbReference type="Proteomes" id="UP000183174"/>
    </source>
</evidence>
<evidence type="ECO:0000313" key="5">
    <source>
        <dbReference type="Proteomes" id="UP000051380"/>
    </source>
</evidence>
<keyword evidence="7" id="KW-1185">Reference proteome</keyword>
<evidence type="ECO:0000313" key="7">
    <source>
        <dbReference type="Proteomes" id="UP001565474"/>
    </source>
</evidence>
<evidence type="ECO:0000313" key="4">
    <source>
        <dbReference type="EMBL" id="SCB29170.1"/>
    </source>
</evidence>
<protein>
    <submittedName>
        <fullName evidence="2">Uncharacterized protein</fullName>
    </submittedName>
</protein>
<dbReference type="OrthoDB" id="8779602at2"/>
<reference evidence="3 7" key="3">
    <citation type="submission" date="2024-07" db="EMBL/GenBank/DDBJ databases">
        <title>Genomic Encyclopedia of Type Strains, Phase V (KMG-V): Genome sequencing to study the core and pangenomes of soil and plant-associated prokaryotes.</title>
        <authorList>
            <person name="Whitman W."/>
        </authorList>
    </citation>
    <scope>NUCLEOTIDE SEQUENCE [LARGE SCALE GENOMIC DNA]</scope>
    <source>
        <strain evidence="3 7">USDA 222</strain>
    </source>
</reference>
<dbReference type="Proteomes" id="UP000051380">
    <property type="component" value="Unassembled WGS sequence"/>
</dbReference>
<evidence type="ECO:0000313" key="3">
    <source>
        <dbReference type="EMBL" id="MEY9475687.1"/>
    </source>
</evidence>
<evidence type="ECO:0000313" key="2">
    <source>
        <dbReference type="EMBL" id="KRP92093.1"/>
    </source>
</evidence>
<organism evidence="2 5">
    <name type="scientific">Bradyrhizobium yuanmingense</name>
    <dbReference type="NCBI Taxonomy" id="108015"/>
    <lineage>
        <taxon>Bacteria</taxon>
        <taxon>Pseudomonadati</taxon>
        <taxon>Pseudomonadota</taxon>
        <taxon>Alphaproteobacteria</taxon>
        <taxon>Hyphomicrobiales</taxon>
        <taxon>Nitrobacteraceae</taxon>
        <taxon>Bradyrhizobium</taxon>
    </lineage>
</organism>
<feature type="region of interest" description="Disordered" evidence="1">
    <location>
        <begin position="1"/>
        <end position="20"/>
    </location>
</feature>
<gene>
    <name evidence="3" type="ORF">ABH992_008086</name>
    <name evidence="2" type="ORF">AOQ72_28180</name>
    <name evidence="4" type="ORF">GA0061099_1004277</name>
</gene>
<sequence length="73" mass="8027">MATQIVMDQTGDTRHEFDPGNAEALARAERRFRELTGAGFTAALRTGPGEVTRIRSFDPTAQETLFYPRLVGG</sequence>
<evidence type="ECO:0000256" key="1">
    <source>
        <dbReference type="SAM" id="MobiDB-lite"/>
    </source>
</evidence>
<dbReference type="EMBL" id="LJYF01000031">
    <property type="protein sequence ID" value="KRP92093.1"/>
    <property type="molecule type" value="Genomic_DNA"/>
</dbReference>
<reference evidence="4 6" key="2">
    <citation type="submission" date="2016-08" db="EMBL/GenBank/DDBJ databases">
        <authorList>
            <person name="Seilhamer J.J."/>
        </authorList>
    </citation>
    <scope>NUCLEOTIDE SEQUENCE [LARGE SCALE GENOMIC DNA]</scope>
    <source>
        <strain evidence="4 6">CCBAU 10071</strain>
    </source>
</reference>
<proteinExistence type="predicted"/>
<dbReference type="EMBL" id="FMAE01000004">
    <property type="protein sequence ID" value="SCB29170.1"/>
    <property type="molecule type" value="Genomic_DNA"/>
</dbReference>
<name>A0A0R3C7N7_9BRAD</name>